<comment type="similarity">
    <text evidence="1">Belongs to the short-chain dehydrogenases/reductases (SDR) family.</text>
</comment>
<dbReference type="SUPFAM" id="SSF51735">
    <property type="entry name" value="NAD(P)-binding Rossmann-fold domains"/>
    <property type="match status" value="1"/>
</dbReference>
<dbReference type="Gene3D" id="3.40.50.720">
    <property type="entry name" value="NAD(P)-binding Rossmann-like Domain"/>
    <property type="match status" value="1"/>
</dbReference>
<dbReference type="AlphaFoldDB" id="A0A402ATU4"/>
<dbReference type="PANTHER" id="PTHR43639">
    <property type="entry name" value="OXIDOREDUCTASE, SHORT-CHAIN DEHYDROGENASE/REDUCTASE FAMILY (AFU_ORTHOLOGUE AFUA_5G02870)"/>
    <property type="match status" value="1"/>
</dbReference>
<keyword evidence="5" id="KW-1185">Reference proteome</keyword>
<sequence>MNRLAGKVAVVTGSSRGIGRGIAFKLAQEGARVAINYSSKPDDALKVVDEIKRQGGTAIAVQADMSQVEQIEQLMAEVVQKLGKLDILVCNAGIEHFGTLEEVTVEDFDRTFAVNTRGQFFAMQKAAQHMNNGGRMICTSSISASKGFANHAVYGGSKGANESFARNLAVDLGPRGITVNAIAPGATRTDMYEKYADLYADPDSKLSMDEQMKKFSPLGRVGTPEDIANVVAFLASDEGGWITGQVIHATGGMA</sequence>
<dbReference type="GO" id="GO:0016491">
    <property type="term" value="F:oxidoreductase activity"/>
    <property type="evidence" value="ECO:0007669"/>
    <property type="project" value="UniProtKB-KW"/>
</dbReference>
<dbReference type="Proteomes" id="UP000287188">
    <property type="component" value="Unassembled WGS sequence"/>
</dbReference>
<dbReference type="PANTHER" id="PTHR43639:SF1">
    <property type="entry name" value="SHORT-CHAIN DEHYDROGENASE_REDUCTASE FAMILY PROTEIN"/>
    <property type="match status" value="1"/>
</dbReference>
<dbReference type="PRINTS" id="PR00081">
    <property type="entry name" value="GDHRDH"/>
</dbReference>
<accession>A0A402ATU4</accession>
<dbReference type="NCBIfam" id="NF005559">
    <property type="entry name" value="PRK07231.1"/>
    <property type="match status" value="1"/>
</dbReference>
<gene>
    <name evidence="4" type="ORF">KDK_62850</name>
</gene>
<dbReference type="InterPro" id="IPR036291">
    <property type="entry name" value="NAD(P)-bd_dom_sf"/>
</dbReference>
<dbReference type="InterPro" id="IPR057326">
    <property type="entry name" value="KR_dom"/>
</dbReference>
<dbReference type="Pfam" id="PF13561">
    <property type="entry name" value="adh_short_C2"/>
    <property type="match status" value="1"/>
</dbReference>
<dbReference type="InterPro" id="IPR002347">
    <property type="entry name" value="SDR_fam"/>
</dbReference>
<name>A0A402ATU4_9CHLR</name>
<evidence type="ECO:0000256" key="2">
    <source>
        <dbReference type="ARBA" id="ARBA00023002"/>
    </source>
</evidence>
<organism evidence="4 5">
    <name type="scientific">Dictyobacter kobayashii</name>
    <dbReference type="NCBI Taxonomy" id="2014872"/>
    <lineage>
        <taxon>Bacteria</taxon>
        <taxon>Bacillati</taxon>
        <taxon>Chloroflexota</taxon>
        <taxon>Ktedonobacteria</taxon>
        <taxon>Ktedonobacterales</taxon>
        <taxon>Dictyobacteraceae</taxon>
        <taxon>Dictyobacter</taxon>
    </lineage>
</organism>
<keyword evidence="2" id="KW-0560">Oxidoreductase</keyword>
<dbReference type="PRINTS" id="PR00080">
    <property type="entry name" value="SDRFAMILY"/>
</dbReference>
<dbReference type="EMBL" id="BIFS01000002">
    <property type="protein sequence ID" value="GCE22485.1"/>
    <property type="molecule type" value="Genomic_DNA"/>
</dbReference>
<feature type="domain" description="Ketoreductase" evidence="3">
    <location>
        <begin position="7"/>
        <end position="185"/>
    </location>
</feature>
<dbReference type="SMART" id="SM00822">
    <property type="entry name" value="PKS_KR"/>
    <property type="match status" value="1"/>
</dbReference>
<evidence type="ECO:0000313" key="5">
    <source>
        <dbReference type="Proteomes" id="UP000287188"/>
    </source>
</evidence>
<evidence type="ECO:0000259" key="3">
    <source>
        <dbReference type="SMART" id="SM00822"/>
    </source>
</evidence>
<evidence type="ECO:0000313" key="4">
    <source>
        <dbReference type="EMBL" id="GCE22485.1"/>
    </source>
</evidence>
<evidence type="ECO:0000256" key="1">
    <source>
        <dbReference type="ARBA" id="ARBA00006484"/>
    </source>
</evidence>
<comment type="caution">
    <text evidence="4">The sequence shown here is derived from an EMBL/GenBank/DDBJ whole genome shotgun (WGS) entry which is preliminary data.</text>
</comment>
<dbReference type="RefSeq" id="WP_126555368.1">
    <property type="nucleotide sequence ID" value="NZ_BIFS01000002.1"/>
</dbReference>
<reference evidence="5" key="1">
    <citation type="submission" date="2018-12" db="EMBL/GenBank/DDBJ databases">
        <title>Tengunoibacter tsumagoiensis gen. nov., sp. nov., Dictyobacter kobayashii sp. nov., D. alpinus sp. nov., and D. joshuensis sp. nov. and description of Dictyobacteraceae fam. nov. within the order Ktedonobacterales isolated from Tengu-no-mugimeshi.</title>
        <authorList>
            <person name="Wang C.M."/>
            <person name="Zheng Y."/>
            <person name="Sakai Y."/>
            <person name="Toyoda A."/>
            <person name="Minakuchi Y."/>
            <person name="Abe K."/>
            <person name="Yokota A."/>
            <person name="Yabe S."/>
        </authorList>
    </citation>
    <scope>NUCLEOTIDE SEQUENCE [LARGE SCALE GENOMIC DNA]</scope>
    <source>
        <strain evidence="5">Uno11</strain>
    </source>
</reference>
<protein>
    <submittedName>
        <fullName evidence="4">3-ketoacyl-ACP reductase</fullName>
    </submittedName>
</protein>
<dbReference type="OrthoDB" id="9803333at2"/>
<dbReference type="FunFam" id="3.40.50.720:FF:000084">
    <property type="entry name" value="Short-chain dehydrogenase reductase"/>
    <property type="match status" value="1"/>
</dbReference>
<proteinExistence type="inferred from homology"/>